<dbReference type="Gene3D" id="3.20.20.410">
    <property type="entry name" value="Protein of unknown function UPF0759"/>
    <property type="match status" value="1"/>
</dbReference>
<evidence type="ECO:0000313" key="2">
    <source>
        <dbReference type="Proteomes" id="UP000652763"/>
    </source>
</evidence>
<reference evidence="1 2" key="1">
    <citation type="submission" date="2020-08" db="EMBL/GenBank/DDBJ databases">
        <title>A Genomic Blueprint of the Chicken Gut Microbiome.</title>
        <authorList>
            <person name="Gilroy R."/>
            <person name="Ravi A."/>
            <person name="Getino M."/>
            <person name="Pursley I."/>
            <person name="Horton D.L."/>
            <person name="Alikhan N.-F."/>
            <person name="Baker D."/>
            <person name="Gharbi K."/>
            <person name="Hall N."/>
            <person name="Watson M."/>
            <person name="Adriaenssens E.M."/>
            <person name="Foster-Nyarko E."/>
            <person name="Jarju S."/>
            <person name="Secka A."/>
            <person name="Antonio M."/>
            <person name="Oren A."/>
            <person name="Chaudhuri R."/>
            <person name="La Ragione R.M."/>
            <person name="Hildebrand F."/>
            <person name="Pallen M.J."/>
        </authorList>
    </citation>
    <scope>NUCLEOTIDE SEQUENCE [LARGE SCALE GENOMIC DNA]</scope>
    <source>
        <strain evidence="1 2">Sa2BUA2</strain>
    </source>
</reference>
<dbReference type="PANTHER" id="PTHR30348:SF4">
    <property type="entry name" value="DUF72 DOMAIN-CONTAINING PROTEIN"/>
    <property type="match status" value="1"/>
</dbReference>
<dbReference type="InterPro" id="IPR002763">
    <property type="entry name" value="DUF72"/>
</dbReference>
<dbReference type="InterPro" id="IPR036520">
    <property type="entry name" value="UPF0759_sf"/>
</dbReference>
<dbReference type="Pfam" id="PF01904">
    <property type="entry name" value="DUF72"/>
    <property type="match status" value="1"/>
</dbReference>
<dbReference type="EMBL" id="JACSQC010000002">
    <property type="protein sequence ID" value="MBD8043260.1"/>
    <property type="molecule type" value="Genomic_DNA"/>
</dbReference>
<name>A0ABR8YGB8_9MICC</name>
<dbReference type="PANTHER" id="PTHR30348">
    <property type="entry name" value="UNCHARACTERIZED PROTEIN YECE"/>
    <property type="match status" value="1"/>
</dbReference>
<dbReference type="Proteomes" id="UP000652763">
    <property type="component" value="Unassembled WGS sequence"/>
</dbReference>
<comment type="caution">
    <text evidence="1">The sequence shown here is derived from an EMBL/GenBank/DDBJ whole genome shotgun (WGS) entry which is preliminary data.</text>
</comment>
<accession>A0ABR8YGB8</accession>
<proteinExistence type="predicted"/>
<evidence type="ECO:0000313" key="1">
    <source>
        <dbReference type="EMBL" id="MBD8043260.1"/>
    </source>
</evidence>
<gene>
    <name evidence="1" type="ORF">H9638_05475</name>
</gene>
<keyword evidence="2" id="KW-1185">Reference proteome</keyword>
<dbReference type="SUPFAM" id="SSF117396">
    <property type="entry name" value="TM1631-like"/>
    <property type="match status" value="1"/>
</dbReference>
<protein>
    <submittedName>
        <fullName evidence="1">DUF72 domain-containing protein</fullName>
    </submittedName>
</protein>
<dbReference type="RefSeq" id="WP_191746177.1">
    <property type="nucleotide sequence ID" value="NZ_JACSQC010000002.1"/>
</dbReference>
<sequence>MSRLRIGTSGWSYQHWRDEFYPPGLPAAKWLEHYADRFDTVEFNGSFYRWPREEAFARYRDRLPPGFEFSVKAPRGLTHARKLRDPVVWIERITRCWQELGNRAGVLLLQLPPDLERDDGRLAGVLSALSPDIRVSVEFRHASWNVPEVFGLLAEHNAAYCVMSGAQLPCLLEATADFVYVRLHGPDPDVLYAGSYSEADLRWWADRIREWEDSGREVYAYFNNDGGGAAVHNARRLRELLALTGNPQAG</sequence>
<organism evidence="1 2">
    <name type="scientific">Arthrobacter pullicola</name>
    <dbReference type="NCBI Taxonomy" id="2762224"/>
    <lineage>
        <taxon>Bacteria</taxon>
        <taxon>Bacillati</taxon>
        <taxon>Actinomycetota</taxon>
        <taxon>Actinomycetes</taxon>
        <taxon>Micrococcales</taxon>
        <taxon>Micrococcaceae</taxon>
        <taxon>Arthrobacter</taxon>
    </lineage>
</organism>